<name>A0A918J3K5_9ACTN</name>
<sequence>MYGGAAWRLPRRIHCSGAPTAHTFAQHRTQEQEISRLSAFSRGSFLIDAVSKESLSVNCHRIPPLIRAARTPYRTDPVGGAQWPLIARGL</sequence>
<protein>
    <submittedName>
        <fullName evidence="1">Uncharacterized protein</fullName>
    </submittedName>
</protein>
<reference evidence="1" key="2">
    <citation type="submission" date="2020-09" db="EMBL/GenBank/DDBJ databases">
        <authorList>
            <person name="Sun Q."/>
            <person name="Ohkuma M."/>
        </authorList>
    </citation>
    <scope>NUCLEOTIDE SEQUENCE</scope>
    <source>
        <strain evidence="1">JCM 4490</strain>
    </source>
</reference>
<comment type="caution">
    <text evidence="1">The sequence shown here is derived from an EMBL/GenBank/DDBJ whole genome shotgun (WGS) entry which is preliminary data.</text>
</comment>
<evidence type="ECO:0000313" key="1">
    <source>
        <dbReference type="EMBL" id="GGW46128.1"/>
    </source>
</evidence>
<keyword evidence="2" id="KW-1185">Reference proteome</keyword>
<accession>A0A918J3K5</accession>
<reference evidence="1" key="1">
    <citation type="journal article" date="2014" name="Int. J. Syst. Evol. Microbiol.">
        <title>Complete genome sequence of Corynebacterium casei LMG S-19264T (=DSM 44701T), isolated from a smear-ripened cheese.</title>
        <authorList>
            <consortium name="US DOE Joint Genome Institute (JGI-PGF)"/>
            <person name="Walter F."/>
            <person name="Albersmeier A."/>
            <person name="Kalinowski J."/>
            <person name="Ruckert C."/>
        </authorList>
    </citation>
    <scope>NUCLEOTIDE SEQUENCE</scope>
    <source>
        <strain evidence="1">JCM 4490</strain>
    </source>
</reference>
<dbReference type="EMBL" id="BMUE01000004">
    <property type="protein sequence ID" value="GGW46128.1"/>
    <property type="molecule type" value="Genomic_DNA"/>
</dbReference>
<dbReference type="AlphaFoldDB" id="A0A918J3K5"/>
<evidence type="ECO:0000313" key="2">
    <source>
        <dbReference type="Proteomes" id="UP000620224"/>
    </source>
</evidence>
<organism evidence="1 2">
    <name type="scientific">Streptomyces lucensis JCM 4490</name>
    <dbReference type="NCBI Taxonomy" id="1306176"/>
    <lineage>
        <taxon>Bacteria</taxon>
        <taxon>Bacillati</taxon>
        <taxon>Actinomycetota</taxon>
        <taxon>Actinomycetes</taxon>
        <taxon>Kitasatosporales</taxon>
        <taxon>Streptomycetaceae</taxon>
        <taxon>Streptomyces</taxon>
    </lineage>
</organism>
<dbReference type="Proteomes" id="UP000620224">
    <property type="component" value="Unassembled WGS sequence"/>
</dbReference>
<proteinExistence type="predicted"/>
<gene>
    <name evidence="1" type="ORF">GCM10010503_23460</name>
</gene>